<dbReference type="InterPro" id="IPR050222">
    <property type="entry name" value="MATE_MdtK"/>
</dbReference>
<organism evidence="14 15">
    <name type="scientific">Phormidium tenue NIES-30</name>
    <dbReference type="NCBI Taxonomy" id="549789"/>
    <lineage>
        <taxon>Bacteria</taxon>
        <taxon>Bacillati</taxon>
        <taxon>Cyanobacteriota</taxon>
        <taxon>Cyanophyceae</taxon>
        <taxon>Oscillatoriophycideae</taxon>
        <taxon>Oscillatoriales</taxon>
        <taxon>Oscillatoriaceae</taxon>
        <taxon>Phormidium</taxon>
    </lineage>
</organism>
<dbReference type="Proteomes" id="UP000185557">
    <property type="component" value="Unassembled WGS sequence"/>
</dbReference>
<feature type="transmembrane region" description="Helical" evidence="13">
    <location>
        <begin position="242"/>
        <end position="269"/>
    </location>
</feature>
<feature type="transmembrane region" description="Helical" evidence="13">
    <location>
        <begin position="401"/>
        <end position="422"/>
    </location>
</feature>
<proteinExistence type="inferred from homology"/>
<reference evidence="14 15" key="1">
    <citation type="submission" date="2016-11" db="EMBL/GenBank/DDBJ databases">
        <title>Draft Genome Sequences of Nine Cyanobacterial Strains from Diverse Habitats.</title>
        <authorList>
            <person name="Zhu T."/>
            <person name="Hou S."/>
            <person name="Lu X."/>
            <person name="Hess W.R."/>
        </authorList>
    </citation>
    <scope>NUCLEOTIDE SEQUENCE [LARGE SCALE GENOMIC DNA]</scope>
    <source>
        <strain evidence="14 15">NIES-30</strain>
    </source>
</reference>
<keyword evidence="8 13" id="KW-0812">Transmembrane</keyword>
<keyword evidence="5" id="KW-0813">Transport</keyword>
<evidence type="ECO:0000313" key="14">
    <source>
        <dbReference type="EMBL" id="OKH47793.1"/>
    </source>
</evidence>
<evidence type="ECO:0000313" key="15">
    <source>
        <dbReference type="Proteomes" id="UP000185557"/>
    </source>
</evidence>
<evidence type="ECO:0000256" key="11">
    <source>
        <dbReference type="ARBA" id="ARBA00023136"/>
    </source>
</evidence>
<comment type="caution">
    <text evidence="14">The sequence shown here is derived from an EMBL/GenBank/DDBJ whole genome shotgun (WGS) entry which is preliminary data.</text>
</comment>
<evidence type="ECO:0000256" key="10">
    <source>
        <dbReference type="ARBA" id="ARBA00023065"/>
    </source>
</evidence>
<feature type="transmembrane region" description="Helical" evidence="13">
    <location>
        <begin position="363"/>
        <end position="380"/>
    </location>
</feature>
<comment type="similarity">
    <text evidence="3">Belongs to the multi antimicrobial extrusion (MATE) (TC 2.A.66.1) family.</text>
</comment>
<dbReference type="InterPro" id="IPR048279">
    <property type="entry name" value="MdtK-like"/>
</dbReference>
<accession>A0A1U7J573</accession>
<dbReference type="GO" id="GO:0042910">
    <property type="term" value="F:xenobiotic transmembrane transporter activity"/>
    <property type="evidence" value="ECO:0007669"/>
    <property type="project" value="InterPro"/>
</dbReference>
<feature type="transmembrane region" description="Helical" evidence="13">
    <location>
        <begin position="323"/>
        <end position="343"/>
    </location>
</feature>
<keyword evidence="11 13" id="KW-0472">Membrane</keyword>
<evidence type="ECO:0000256" key="9">
    <source>
        <dbReference type="ARBA" id="ARBA00022989"/>
    </source>
</evidence>
<feature type="transmembrane region" description="Helical" evidence="13">
    <location>
        <begin position="198"/>
        <end position="221"/>
    </location>
</feature>
<evidence type="ECO:0000256" key="12">
    <source>
        <dbReference type="ARBA" id="ARBA00031636"/>
    </source>
</evidence>
<keyword evidence="6" id="KW-0050">Antiport</keyword>
<dbReference type="GO" id="GO:0015297">
    <property type="term" value="F:antiporter activity"/>
    <property type="evidence" value="ECO:0007669"/>
    <property type="project" value="UniProtKB-KW"/>
</dbReference>
<gene>
    <name evidence="14" type="ORF">NIES30_12500</name>
</gene>
<feature type="transmembrane region" description="Helical" evidence="13">
    <location>
        <begin position="289"/>
        <end position="311"/>
    </location>
</feature>
<comment type="function">
    <text evidence="1">Multidrug efflux pump.</text>
</comment>
<dbReference type="AlphaFoldDB" id="A0A1U7J573"/>
<feature type="transmembrane region" description="Helical" evidence="13">
    <location>
        <begin position="428"/>
        <end position="447"/>
    </location>
</feature>
<feature type="transmembrane region" description="Helical" evidence="13">
    <location>
        <begin position="167"/>
        <end position="186"/>
    </location>
</feature>
<dbReference type="OrthoDB" id="9780160at2"/>
<dbReference type="GO" id="GO:0006811">
    <property type="term" value="P:monoatomic ion transport"/>
    <property type="evidence" value="ECO:0007669"/>
    <property type="project" value="UniProtKB-KW"/>
</dbReference>
<dbReference type="EMBL" id="MRCG01000008">
    <property type="protein sequence ID" value="OKH47793.1"/>
    <property type="molecule type" value="Genomic_DNA"/>
</dbReference>
<evidence type="ECO:0000256" key="8">
    <source>
        <dbReference type="ARBA" id="ARBA00022692"/>
    </source>
</evidence>
<evidence type="ECO:0000256" key="3">
    <source>
        <dbReference type="ARBA" id="ARBA00010199"/>
    </source>
</evidence>
<evidence type="ECO:0000256" key="7">
    <source>
        <dbReference type="ARBA" id="ARBA00022475"/>
    </source>
</evidence>
<comment type="subcellular location">
    <subcellularLocation>
        <location evidence="2">Cell membrane</location>
        <topology evidence="2">Multi-pass membrane protein</topology>
    </subcellularLocation>
</comment>
<feature type="transmembrane region" description="Helical" evidence="13">
    <location>
        <begin position="59"/>
        <end position="81"/>
    </location>
</feature>
<protein>
    <recommendedName>
        <fullName evidence="4">Probable multidrug resistance protein NorM</fullName>
    </recommendedName>
    <alternativeName>
        <fullName evidence="12">Multidrug-efflux transporter</fullName>
    </alternativeName>
</protein>
<dbReference type="STRING" id="549789.NIES30_12500"/>
<evidence type="ECO:0000256" key="1">
    <source>
        <dbReference type="ARBA" id="ARBA00003408"/>
    </source>
</evidence>
<keyword evidence="7" id="KW-1003">Cell membrane</keyword>
<evidence type="ECO:0000256" key="4">
    <source>
        <dbReference type="ARBA" id="ARBA00020268"/>
    </source>
</evidence>
<keyword evidence="9 13" id="KW-1133">Transmembrane helix</keyword>
<dbReference type="Pfam" id="PF01554">
    <property type="entry name" value="MatE"/>
    <property type="match status" value="2"/>
</dbReference>
<evidence type="ECO:0000256" key="2">
    <source>
        <dbReference type="ARBA" id="ARBA00004651"/>
    </source>
</evidence>
<dbReference type="PANTHER" id="PTHR43298:SF2">
    <property type="entry name" value="FMN_FAD EXPORTER YEEO-RELATED"/>
    <property type="match status" value="1"/>
</dbReference>
<evidence type="ECO:0000256" key="13">
    <source>
        <dbReference type="SAM" id="Phobius"/>
    </source>
</evidence>
<evidence type="ECO:0000256" key="6">
    <source>
        <dbReference type="ARBA" id="ARBA00022449"/>
    </source>
</evidence>
<feature type="transmembrane region" description="Helical" evidence="13">
    <location>
        <begin position="138"/>
        <end position="155"/>
    </location>
</feature>
<evidence type="ECO:0000256" key="5">
    <source>
        <dbReference type="ARBA" id="ARBA00022448"/>
    </source>
</evidence>
<dbReference type="GO" id="GO:0005886">
    <property type="term" value="C:plasma membrane"/>
    <property type="evidence" value="ECO:0007669"/>
    <property type="project" value="UniProtKB-SubCell"/>
</dbReference>
<keyword evidence="10" id="KW-0406">Ion transport</keyword>
<dbReference type="CDD" id="cd13131">
    <property type="entry name" value="MATE_NorM_like"/>
    <property type="match status" value="1"/>
</dbReference>
<sequence length="459" mass="48630">MRTQDRSIAQVKAGSEVRAFLALAGPLAGAQVAQAAVGFVDTLMMGRLGANTLAAGGLAAISFQLLLAVIGGFVMTVGPLVAQAFGAGQKDQIEAISRQGFWLSLGLSLPMMVVLSQLDRVLLGLGQPEAIATLTAPYFQTILWGAFPALAFAMLRGYAAALAEARVVIVIVLVGTAFNIVGNYALGFGKWGFPALGLGGLGLSSGLSYWLMFGLFLLYTLKHPSLKEYRFWRGWHRVQPRLVGRLLGMGGEIAVTIALEFSLFAVVTFLMGILGPEMLAAHQTVYQTIYVIFMVPLGMSYAATARVGLAFGQQDMNAARRAGYVAMAIAAAFMLLATLGLLLFRQSIIGLYLDLRDPANGPVFALALPMLFVAALAQVTDGVQRVASGALYGLQDTRMPMVLSGLAFWGVGLTTGYILGFWLGLGGVGLWIGQSIGVATAGIIFVARFHRLTRPSRAV</sequence>
<keyword evidence="15" id="KW-1185">Reference proteome</keyword>
<dbReference type="PIRSF" id="PIRSF006603">
    <property type="entry name" value="DinF"/>
    <property type="match status" value="1"/>
</dbReference>
<dbReference type="InterPro" id="IPR002528">
    <property type="entry name" value="MATE_fam"/>
</dbReference>
<dbReference type="RefSeq" id="WP_073608752.1">
    <property type="nucleotide sequence ID" value="NZ_MRCG01000008.1"/>
</dbReference>
<dbReference type="PANTHER" id="PTHR43298">
    <property type="entry name" value="MULTIDRUG RESISTANCE PROTEIN NORM-RELATED"/>
    <property type="match status" value="1"/>
</dbReference>
<feature type="transmembrane region" description="Helical" evidence="13">
    <location>
        <begin position="101"/>
        <end position="118"/>
    </location>
</feature>
<name>A0A1U7J573_9CYAN</name>
<dbReference type="NCBIfam" id="TIGR00797">
    <property type="entry name" value="matE"/>
    <property type="match status" value="1"/>
</dbReference>